<dbReference type="AlphaFoldDB" id="A0AA40EYY1"/>
<evidence type="ECO:0000313" key="3">
    <source>
        <dbReference type="Proteomes" id="UP001172159"/>
    </source>
</evidence>
<proteinExistence type="predicted"/>
<keyword evidence="1" id="KW-0812">Transmembrane</keyword>
<dbReference type="Proteomes" id="UP001172159">
    <property type="component" value="Unassembled WGS sequence"/>
</dbReference>
<gene>
    <name evidence="2" type="ORF">B0T21DRAFT_343694</name>
</gene>
<reference evidence="2" key="1">
    <citation type="submission" date="2023-06" db="EMBL/GenBank/DDBJ databases">
        <title>Genome-scale phylogeny and comparative genomics of the fungal order Sordariales.</title>
        <authorList>
            <consortium name="Lawrence Berkeley National Laboratory"/>
            <person name="Hensen N."/>
            <person name="Bonometti L."/>
            <person name="Westerberg I."/>
            <person name="Brannstrom I.O."/>
            <person name="Guillou S."/>
            <person name="Cros-Aarteil S."/>
            <person name="Calhoun S."/>
            <person name="Haridas S."/>
            <person name="Kuo A."/>
            <person name="Mondo S."/>
            <person name="Pangilinan J."/>
            <person name="Riley R."/>
            <person name="Labutti K."/>
            <person name="Andreopoulos B."/>
            <person name="Lipzen A."/>
            <person name="Chen C."/>
            <person name="Yanf M."/>
            <person name="Daum C."/>
            <person name="Ng V."/>
            <person name="Clum A."/>
            <person name="Steindorff A."/>
            <person name="Ohm R."/>
            <person name="Martin F."/>
            <person name="Silar P."/>
            <person name="Natvig D."/>
            <person name="Lalanne C."/>
            <person name="Gautier V."/>
            <person name="Ament-Velasquez S.L."/>
            <person name="Kruys A."/>
            <person name="Hutchinson M.I."/>
            <person name="Powell A.J."/>
            <person name="Barry K."/>
            <person name="Miller A.N."/>
            <person name="Grigoriev I.V."/>
            <person name="Debuchy R."/>
            <person name="Gladieux P."/>
            <person name="Thoren M.H."/>
            <person name="Johannesson H."/>
        </authorList>
    </citation>
    <scope>NUCLEOTIDE SEQUENCE</scope>
    <source>
        <strain evidence="2">CBS 540.89</strain>
    </source>
</reference>
<evidence type="ECO:0000313" key="2">
    <source>
        <dbReference type="EMBL" id="KAK0747981.1"/>
    </source>
</evidence>
<evidence type="ECO:0000256" key="1">
    <source>
        <dbReference type="SAM" id="Phobius"/>
    </source>
</evidence>
<comment type="caution">
    <text evidence="2">The sequence shown here is derived from an EMBL/GenBank/DDBJ whole genome shotgun (WGS) entry which is preliminary data.</text>
</comment>
<accession>A0AA40EYY1</accession>
<protein>
    <submittedName>
        <fullName evidence="2">Uncharacterized protein</fullName>
    </submittedName>
</protein>
<keyword evidence="1" id="KW-0472">Membrane</keyword>
<organism evidence="2 3">
    <name type="scientific">Apiosordaria backusii</name>
    <dbReference type="NCBI Taxonomy" id="314023"/>
    <lineage>
        <taxon>Eukaryota</taxon>
        <taxon>Fungi</taxon>
        <taxon>Dikarya</taxon>
        <taxon>Ascomycota</taxon>
        <taxon>Pezizomycotina</taxon>
        <taxon>Sordariomycetes</taxon>
        <taxon>Sordariomycetidae</taxon>
        <taxon>Sordariales</taxon>
        <taxon>Lasiosphaeriaceae</taxon>
        <taxon>Apiosordaria</taxon>
    </lineage>
</organism>
<feature type="transmembrane region" description="Helical" evidence="1">
    <location>
        <begin position="84"/>
        <end position="110"/>
    </location>
</feature>
<keyword evidence="3" id="KW-1185">Reference proteome</keyword>
<sequence length="258" mass="27414">MIPSNPSDKFCVPASDKYSVPSPIMSSASQSLSHPGLEATEHEHQQYQYQGPYSGTPSGYEATPITKEHSPAKQTRVLGLPVRIFWVVMVVLVVILAGGVGGGLAGGLAASNRSSLFSSTTSPSNPRTGTLATDGGCPGINGTIYTPREGDGKPYENANFLKLCSTDFSDVVLAYRLHDILRVRVETLDQCIQICAEYNLSYHIAMAEGVPPPGNSFCRAVSLVKKPGDYCFLKNDTGPNTAGVEPDPSVYTSAILLA</sequence>
<dbReference type="EMBL" id="JAUKTV010000001">
    <property type="protein sequence ID" value="KAK0747981.1"/>
    <property type="molecule type" value="Genomic_DNA"/>
</dbReference>
<keyword evidence="1" id="KW-1133">Transmembrane helix</keyword>
<name>A0AA40EYY1_9PEZI</name>